<dbReference type="GO" id="GO:0016747">
    <property type="term" value="F:acyltransferase activity, transferring groups other than amino-acyl groups"/>
    <property type="evidence" value="ECO:0007669"/>
    <property type="project" value="InterPro"/>
</dbReference>
<dbReference type="AlphaFoldDB" id="A0A1I5KCE5"/>
<evidence type="ECO:0000313" key="2">
    <source>
        <dbReference type="EMBL" id="SFO82742.1"/>
    </source>
</evidence>
<protein>
    <submittedName>
        <fullName evidence="2">Acetyltransferase (GNAT) domain-containing protein</fullName>
    </submittedName>
</protein>
<dbReference type="CDD" id="cd04301">
    <property type="entry name" value="NAT_SF"/>
    <property type="match status" value="1"/>
</dbReference>
<dbReference type="Gene3D" id="3.40.630.30">
    <property type="match status" value="1"/>
</dbReference>
<dbReference type="Proteomes" id="UP000182692">
    <property type="component" value="Unassembled WGS sequence"/>
</dbReference>
<dbReference type="Pfam" id="PF13673">
    <property type="entry name" value="Acetyltransf_10"/>
    <property type="match status" value="1"/>
</dbReference>
<dbReference type="OrthoDB" id="9789605at2"/>
<accession>A0A1I5KCE5</accession>
<feature type="domain" description="N-acetyltransferase" evidence="1">
    <location>
        <begin position="9"/>
        <end position="164"/>
    </location>
</feature>
<proteinExistence type="predicted"/>
<keyword evidence="2" id="KW-0808">Transferase</keyword>
<dbReference type="PROSITE" id="PS51186">
    <property type="entry name" value="GNAT"/>
    <property type="match status" value="1"/>
</dbReference>
<evidence type="ECO:0000259" key="1">
    <source>
        <dbReference type="PROSITE" id="PS51186"/>
    </source>
</evidence>
<dbReference type="STRING" id="1121869.SAMN03084138_00579"/>
<reference evidence="2 3" key="1">
    <citation type="submission" date="2016-10" db="EMBL/GenBank/DDBJ databases">
        <authorList>
            <person name="de Groot N.N."/>
        </authorList>
    </citation>
    <scope>NUCLEOTIDE SEQUENCE [LARGE SCALE GENOMIC DNA]</scope>
    <source>
        <strain evidence="2 3">DSM 15893</strain>
    </source>
</reference>
<dbReference type="EMBL" id="FOWR01000003">
    <property type="protein sequence ID" value="SFO82742.1"/>
    <property type="molecule type" value="Genomic_DNA"/>
</dbReference>
<dbReference type="InterPro" id="IPR016181">
    <property type="entry name" value="Acyl_CoA_acyltransferase"/>
</dbReference>
<name>A0A1I5KCE5_9GAMM</name>
<gene>
    <name evidence="2" type="ORF">SAMN03084138_00579</name>
</gene>
<dbReference type="InterPro" id="IPR000182">
    <property type="entry name" value="GNAT_dom"/>
</dbReference>
<sequence length="165" mass="18774">MLFDMKHYIDIVDYHPRYTEDTLRMWRESKAFALGKAESQSLASHRYYLNRVLAACNDIYLAIEKQSGQVLGMIATDGESITQLYVAPDAQRQGIGSCLVELAKESANNGLMLYTVEINQQAREFWQKQGFIECETKTITCDEGMIDVLCEWHPKALAEHSRMGG</sequence>
<organism evidence="2 3">
    <name type="scientific">Enterovibrio norvegicus DSM 15893</name>
    <dbReference type="NCBI Taxonomy" id="1121869"/>
    <lineage>
        <taxon>Bacteria</taxon>
        <taxon>Pseudomonadati</taxon>
        <taxon>Pseudomonadota</taxon>
        <taxon>Gammaproteobacteria</taxon>
        <taxon>Vibrionales</taxon>
        <taxon>Vibrionaceae</taxon>
        <taxon>Enterovibrio</taxon>
    </lineage>
</organism>
<evidence type="ECO:0000313" key="3">
    <source>
        <dbReference type="Proteomes" id="UP000182692"/>
    </source>
</evidence>
<dbReference type="SUPFAM" id="SSF55729">
    <property type="entry name" value="Acyl-CoA N-acyltransferases (Nat)"/>
    <property type="match status" value="1"/>
</dbReference>